<dbReference type="PANTHER" id="PTHR34351:SF1">
    <property type="entry name" value="SLR1927 PROTEIN"/>
    <property type="match status" value="1"/>
</dbReference>
<gene>
    <name evidence="3" type="ORF">Pla8534_59200</name>
</gene>
<organism evidence="3 4">
    <name type="scientific">Lignipirellula cremea</name>
    <dbReference type="NCBI Taxonomy" id="2528010"/>
    <lineage>
        <taxon>Bacteria</taxon>
        <taxon>Pseudomonadati</taxon>
        <taxon>Planctomycetota</taxon>
        <taxon>Planctomycetia</taxon>
        <taxon>Pirellulales</taxon>
        <taxon>Pirellulaceae</taxon>
        <taxon>Lignipirellula</taxon>
    </lineage>
</organism>
<dbReference type="EMBL" id="CP036433">
    <property type="protein sequence ID" value="QDU98059.1"/>
    <property type="molecule type" value="Genomic_DNA"/>
</dbReference>
<dbReference type="AlphaFoldDB" id="A0A518E1T8"/>
<keyword evidence="4" id="KW-1185">Reference proteome</keyword>
<keyword evidence="1" id="KW-1133">Transmembrane helix</keyword>
<keyword evidence="1" id="KW-0472">Membrane</keyword>
<accession>A0A518E1T8</accession>
<dbReference type="OrthoDB" id="9812729at2"/>
<protein>
    <recommendedName>
        <fullName evidence="2">DUF58 domain-containing protein</fullName>
    </recommendedName>
</protein>
<dbReference type="KEGG" id="lcre:Pla8534_59200"/>
<feature type="transmembrane region" description="Helical" evidence="1">
    <location>
        <begin position="12"/>
        <end position="29"/>
    </location>
</feature>
<sequence length="396" mass="44853">MAMQRRVHLRREGWYYLLVLLFVMSGAILRQVNLLQLLAGLMVGPLLLNWRVATVSIRRLRFRRTLPRRARAGDSVRVNLNVANERRTMAGWAIVLEDPIQRVGSHDSIDRSLGAVMVPRVNPGDQANASYRCELPRRGKYQFGPLHASTRFPLGLVEAIVRSSSVDELLVAPRLGLLSPQWRRLANDDQAGSQRTQNRQGVAEGELYGLREWRRGDSRRWIHWRTSAKLNELIVRQFEQQRNLDLAIVLDLWLPADPSAEQEDHLERVISFAATVVAERCRQGGGSFTVAIAGQQTQTFSAAASPMFRQDLFDRLAVVHGGSDELLPQALDSVFETASRGARLIVLSPREVDTEQLAQHALWDNDAHKLHAFGRTIWIDVSSPQSKAYFRFDEET</sequence>
<proteinExistence type="predicted"/>
<reference evidence="3 4" key="1">
    <citation type="submission" date="2019-02" db="EMBL/GenBank/DDBJ databases">
        <title>Deep-cultivation of Planctomycetes and their phenomic and genomic characterization uncovers novel biology.</title>
        <authorList>
            <person name="Wiegand S."/>
            <person name="Jogler M."/>
            <person name="Boedeker C."/>
            <person name="Pinto D."/>
            <person name="Vollmers J."/>
            <person name="Rivas-Marin E."/>
            <person name="Kohn T."/>
            <person name="Peeters S.H."/>
            <person name="Heuer A."/>
            <person name="Rast P."/>
            <person name="Oberbeckmann S."/>
            <person name="Bunk B."/>
            <person name="Jeske O."/>
            <person name="Meyerdierks A."/>
            <person name="Storesund J.E."/>
            <person name="Kallscheuer N."/>
            <person name="Luecker S."/>
            <person name="Lage O.M."/>
            <person name="Pohl T."/>
            <person name="Merkel B.J."/>
            <person name="Hornburger P."/>
            <person name="Mueller R.-W."/>
            <person name="Bruemmer F."/>
            <person name="Labrenz M."/>
            <person name="Spormann A.M."/>
            <person name="Op den Camp H."/>
            <person name="Overmann J."/>
            <person name="Amann R."/>
            <person name="Jetten M.S.M."/>
            <person name="Mascher T."/>
            <person name="Medema M.H."/>
            <person name="Devos D.P."/>
            <person name="Kaster A.-K."/>
            <person name="Ovreas L."/>
            <person name="Rohde M."/>
            <person name="Galperin M.Y."/>
            <person name="Jogler C."/>
        </authorList>
    </citation>
    <scope>NUCLEOTIDE SEQUENCE [LARGE SCALE GENOMIC DNA]</scope>
    <source>
        <strain evidence="3 4">Pla85_3_4</strain>
    </source>
</reference>
<keyword evidence="1" id="KW-0812">Transmembrane</keyword>
<evidence type="ECO:0000259" key="2">
    <source>
        <dbReference type="Pfam" id="PF01882"/>
    </source>
</evidence>
<dbReference type="RefSeq" id="WP_145056994.1">
    <property type="nucleotide sequence ID" value="NZ_CP036433.1"/>
</dbReference>
<dbReference type="Pfam" id="PF01882">
    <property type="entry name" value="DUF58"/>
    <property type="match status" value="1"/>
</dbReference>
<evidence type="ECO:0000313" key="4">
    <source>
        <dbReference type="Proteomes" id="UP000317648"/>
    </source>
</evidence>
<evidence type="ECO:0000313" key="3">
    <source>
        <dbReference type="EMBL" id="QDU98059.1"/>
    </source>
</evidence>
<name>A0A518E1T8_9BACT</name>
<evidence type="ECO:0000256" key="1">
    <source>
        <dbReference type="SAM" id="Phobius"/>
    </source>
</evidence>
<dbReference type="PANTHER" id="PTHR34351">
    <property type="entry name" value="SLR1927 PROTEIN-RELATED"/>
    <property type="match status" value="1"/>
</dbReference>
<dbReference type="InterPro" id="IPR002881">
    <property type="entry name" value="DUF58"/>
</dbReference>
<dbReference type="Proteomes" id="UP000317648">
    <property type="component" value="Chromosome"/>
</dbReference>
<feature type="domain" description="DUF58" evidence="2">
    <location>
        <begin position="211"/>
        <end position="348"/>
    </location>
</feature>